<dbReference type="OrthoDB" id="132546at2157"/>
<keyword evidence="1" id="KW-0812">Transmembrane</keyword>
<feature type="transmembrane region" description="Helical" evidence="1">
    <location>
        <begin position="72"/>
        <end position="89"/>
    </location>
</feature>
<evidence type="ECO:0000259" key="3">
    <source>
        <dbReference type="Pfam" id="PF13439"/>
    </source>
</evidence>
<dbReference type="EC" id="2.4.1.157" evidence="4"/>
<feature type="domain" description="Glycosyl transferase family 1" evidence="2">
    <location>
        <begin position="199"/>
        <end position="356"/>
    </location>
</feature>
<protein>
    <submittedName>
        <fullName evidence="4">1,2-diacylglycerol 3-glucosyltransferase</fullName>
        <ecNumber evidence="4">2.4.1.157</ecNumber>
    </submittedName>
</protein>
<dbReference type="eggNOG" id="arCOG01403">
    <property type="taxonomic scope" value="Archaea"/>
</dbReference>
<keyword evidence="4" id="KW-0328">Glycosyltransferase</keyword>
<dbReference type="InterPro" id="IPR028098">
    <property type="entry name" value="Glyco_trans_4-like_N"/>
</dbReference>
<dbReference type="CAZy" id="GT4">
    <property type="family name" value="Glycosyltransferase Family 4"/>
</dbReference>
<dbReference type="PANTHER" id="PTHR45947">
    <property type="entry name" value="SULFOQUINOVOSYL TRANSFERASE SQD2"/>
    <property type="match status" value="1"/>
</dbReference>
<organism evidence="4 5">
    <name type="scientific">Methanococcus maripaludis (strain C5 / ATCC BAA-1333)</name>
    <dbReference type="NCBI Taxonomy" id="402880"/>
    <lineage>
        <taxon>Archaea</taxon>
        <taxon>Methanobacteriati</taxon>
        <taxon>Methanobacteriota</taxon>
        <taxon>Methanomada group</taxon>
        <taxon>Methanococci</taxon>
        <taxon>Methanococcales</taxon>
        <taxon>Methanococcaceae</taxon>
        <taxon>Methanococcus</taxon>
    </lineage>
</organism>
<evidence type="ECO:0000256" key="1">
    <source>
        <dbReference type="SAM" id="Phobius"/>
    </source>
</evidence>
<dbReference type="RefSeq" id="WP_011868267.1">
    <property type="nucleotide sequence ID" value="NC_009135.1"/>
</dbReference>
<dbReference type="Pfam" id="PF00534">
    <property type="entry name" value="Glycos_transf_1"/>
    <property type="match status" value="1"/>
</dbReference>
<dbReference type="EMBL" id="CP000609">
    <property type="protein sequence ID" value="ABO34812.1"/>
    <property type="molecule type" value="Genomic_DNA"/>
</dbReference>
<dbReference type="STRING" id="402880.MmarC5_0498"/>
<evidence type="ECO:0000259" key="2">
    <source>
        <dbReference type="Pfam" id="PF00534"/>
    </source>
</evidence>
<keyword evidence="1" id="KW-0472">Membrane</keyword>
<dbReference type="KEGG" id="mmq:MmarC5_0498"/>
<dbReference type="PANTHER" id="PTHR45947:SF3">
    <property type="entry name" value="SULFOQUINOVOSYL TRANSFERASE SQD2"/>
    <property type="match status" value="1"/>
</dbReference>
<feature type="domain" description="Glycosyltransferase subfamily 4-like N-terminal" evidence="3">
    <location>
        <begin position="15"/>
        <end position="178"/>
    </location>
</feature>
<dbReference type="AlphaFoldDB" id="A4FX83"/>
<dbReference type="Proteomes" id="UP000000253">
    <property type="component" value="Chromosome"/>
</dbReference>
<gene>
    <name evidence="4" type="ordered locus">MmarC5_0498</name>
</gene>
<dbReference type="GO" id="GO:0016757">
    <property type="term" value="F:glycosyltransferase activity"/>
    <property type="evidence" value="ECO:0007669"/>
    <property type="project" value="UniProtKB-KW"/>
</dbReference>
<sequence>MNVLIITPTYLPRDGGIENSILETAKKISEKSGNNVSIVTPFIDPNSKNYEKFGNLEIYRFGKFLCFIQNRFLKFSLFNLTALFYLFYLKIFKKFNFDVINTHTVALPGIPSVVLSKIFKKPLVFSIHHYGSGMDIVRPEENGYLLNKLIKKLLKYADFITVTSETQEKYLDYLFGGKKKDLKYFCVPLGINMPEISNSKNISNNGQFIVFTIGRLVKRKRLDIILNIAERLSEDKKIVFAIAGSGPEKENLEKMILEKDLKNVILLGRVTEEEKVEWFSKSNLFIQSSEYEGFGITYLEGLSFGIPVLAFKNTAIEEIKRKIGKGVYIFEDVDSAVSQITEIKSSKLDSEIIQNKIRKTYSWKKTSEKFEEIFNNLIRN</sequence>
<accession>A4FX83</accession>
<dbReference type="InterPro" id="IPR050194">
    <property type="entry name" value="Glycosyltransferase_grp1"/>
</dbReference>
<dbReference type="InterPro" id="IPR001296">
    <property type="entry name" value="Glyco_trans_1"/>
</dbReference>
<reference evidence="4 5" key="1">
    <citation type="submission" date="2007-03" db="EMBL/GenBank/DDBJ databases">
        <title>Complete sequence of chromosome of Methanococcus maripaludis C5.</title>
        <authorList>
            <consortium name="US DOE Joint Genome Institute"/>
            <person name="Copeland A."/>
            <person name="Lucas S."/>
            <person name="Lapidus A."/>
            <person name="Barry K."/>
            <person name="Glavina del Rio T."/>
            <person name="Dalin E."/>
            <person name="Tice H."/>
            <person name="Pitluck S."/>
            <person name="Chertkov O."/>
            <person name="Brettin T."/>
            <person name="Bruce D."/>
            <person name="Han C."/>
            <person name="Detter J.C."/>
            <person name="Schmutz J."/>
            <person name="Larimer F."/>
            <person name="Land M."/>
            <person name="Hauser L."/>
            <person name="Kyrpides N."/>
            <person name="Mikhailova N."/>
            <person name="Sieprawska-Lupa M."/>
            <person name="Whitman W.B."/>
            <person name="Richardson P."/>
        </authorList>
    </citation>
    <scope>NUCLEOTIDE SEQUENCE [LARGE SCALE GENOMIC DNA]</scope>
    <source>
        <strain evidence="5">C5 / ATCC BAA-1333</strain>
    </source>
</reference>
<keyword evidence="1" id="KW-1133">Transmembrane helix</keyword>
<proteinExistence type="predicted"/>
<keyword evidence="4" id="KW-0808">Transferase</keyword>
<evidence type="ECO:0000313" key="5">
    <source>
        <dbReference type="Proteomes" id="UP000000253"/>
    </source>
</evidence>
<dbReference type="HOGENOM" id="CLU_739219_0_0_2"/>
<dbReference type="Gene3D" id="3.40.50.2000">
    <property type="entry name" value="Glycogen Phosphorylase B"/>
    <property type="match status" value="2"/>
</dbReference>
<dbReference type="CDD" id="cd03801">
    <property type="entry name" value="GT4_PimA-like"/>
    <property type="match status" value="1"/>
</dbReference>
<dbReference type="GeneID" id="4928599"/>
<name>A4FX83_METM5</name>
<evidence type="ECO:0000313" key="4">
    <source>
        <dbReference type="EMBL" id="ABO34812.1"/>
    </source>
</evidence>
<dbReference type="Pfam" id="PF13439">
    <property type="entry name" value="Glyco_transf_4"/>
    <property type="match status" value="1"/>
</dbReference>
<dbReference type="SUPFAM" id="SSF53756">
    <property type="entry name" value="UDP-Glycosyltransferase/glycogen phosphorylase"/>
    <property type="match status" value="1"/>
</dbReference>